<keyword evidence="2" id="KW-1185">Reference proteome</keyword>
<sequence length="86" mass="9822">MFGRLPRIRNVRTHVRAYSRRVNLSSRSDDPRSALISHLDKICVIRPRYNRNSHVPTMFKGHGTCSTRVVNTNIAPPPPPPSAQHR</sequence>
<gene>
    <name evidence="1" type="ORF">PUN28_009258</name>
</gene>
<evidence type="ECO:0000313" key="1">
    <source>
        <dbReference type="EMBL" id="KAL0118466.1"/>
    </source>
</evidence>
<name>A0AAW2FUI2_9HYME</name>
<organism evidence="1 2">
    <name type="scientific">Cardiocondyla obscurior</name>
    <dbReference type="NCBI Taxonomy" id="286306"/>
    <lineage>
        <taxon>Eukaryota</taxon>
        <taxon>Metazoa</taxon>
        <taxon>Ecdysozoa</taxon>
        <taxon>Arthropoda</taxon>
        <taxon>Hexapoda</taxon>
        <taxon>Insecta</taxon>
        <taxon>Pterygota</taxon>
        <taxon>Neoptera</taxon>
        <taxon>Endopterygota</taxon>
        <taxon>Hymenoptera</taxon>
        <taxon>Apocrita</taxon>
        <taxon>Aculeata</taxon>
        <taxon>Formicoidea</taxon>
        <taxon>Formicidae</taxon>
        <taxon>Myrmicinae</taxon>
        <taxon>Cardiocondyla</taxon>
    </lineage>
</organism>
<accession>A0AAW2FUI2</accession>
<dbReference type="Proteomes" id="UP001430953">
    <property type="component" value="Unassembled WGS sequence"/>
</dbReference>
<dbReference type="AlphaFoldDB" id="A0AAW2FUI2"/>
<proteinExistence type="predicted"/>
<dbReference type="EMBL" id="JADYXP020000008">
    <property type="protein sequence ID" value="KAL0118466.1"/>
    <property type="molecule type" value="Genomic_DNA"/>
</dbReference>
<protein>
    <submittedName>
        <fullName evidence="1">Uncharacterized protein</fullName>
    </submittedName>
</protein>
<reference evidence="1 2" key="1">
    <citation type="submission" date="2023-03" db="EMBL/GenBank/DDBJ databases">
        <title>High recombination rates correlate with genetic variation in Cardiocondyla obscurior ants.</title>
        <authorList>
            <person name="Errbii M."/>
        </authorList>
    </citation>
    <scope>NUCLEOTIDE SEQUENCE [LARGE SCALE GENOMIC DNA]</scope>
    <source>
        <strain evidence="1">Alpha-2009</strain>
        <tissue evidence="1">Whole body</tissue>
    </source>
</reference>
<comment type="caution">
    <text evidence="1">The sequence shown here is derived from an EMBL/GenBank/DDBJ whole genome shotgun (WGS) entry which is preliminary data.</text>
</comment>
<evidence type="ECO:0000313" key="2">
    <source>
        <dbReference type="Proteomes" id="UP001430953"/>
    </source>
</evidence>